<dbReference type="GeneID" id="11261962"/>
<dbReference type="OrthoDB" id="1018at2157"/>
<accession>G4RJH2</accession>
<evidence type="ECO:0000313" key="3">
    <source>
        <dbReference type="Proteomes" id="UP000002654"/>
    </source>
</evidence>
<dbReference type="GO" id="GO:0008757">
    <property type="term" value="F:S-adenosylmethionine-dependent methyltransferase activity"/>
    <property type="evidence" value="ECO:0007669"/>
    <property type="project" value="InterPro"/>
</dbReference>
<dbReference type="PANTHER" id="PTHR43591">
    <property type="entry name" value="METHYLTRANSFERASE"/>
    <property type="match status" value="1"/>
</dbReference>
<dbReference type="EMBL" id="FN869859">
    <property type="protein sequence ID" value="CCC81717.1"/>
    <property type="molecule type" value="Genomic_DNA"/>
</dbReference>
<dbReference type="HOGENOM" id="CLU_1451485_0_0_2"/>
<dbReference type="AlphaFoldDB" id="G4RJH2"/>
<protein>
    <submittedName>
        <fullName evidence="2">SAM-dependent methyltransferase</fullName>
    </submittedName>
</protein>
<dbReference type="InterPro" id="IPR029063">
    <property type="entry name" value="SAM-dependent_MTases_sf"/>
</dbReference>
<evidence type="ECO:0000313" key="2">
    <source>
        <dbReference type="EMBL" id="CCC81717.1"/>
    </source>
</evidence>
<dbReference type="SUPFAM" id="SSF53335">
    <property type="entry name" value="S-adenosyl-L-methionine-dependent methyltransferases"/>
    <property type="match status" value="1"/>
</dbReference>
<dbReference type="KEGG" id="ttn:TTX_1074"/>
<keyword evidence="2" id="KW-0808">Transferase</keyword>
<keyword evidence="3" id="KW-1185">Reference proteome</keyword>
<organism evidence="2 3">
    <name type="scientific">Thermoproteus tenax (strain ATCC 35583 / DSM 2078 / JCM 9277 / NBRC 100435 / Kra 1)</name>
    <dbReference type="NCBI Taxonomy" id="768679"/>
    <lineage>
        <taxon>Archaea</taxon>
        <taxon>Thermoproteota</taxon>
        <taxon>Thermoprotei</taxon>
        <taxon>Thermoproteales</taxon>
        <taxon>Thermoproteaceae</taxon>
        <taxon>Thermoproteus</taxon>
    </lineage>
</organism>
<name>G4RJH2_THETK</name>
<dbReference type="RefSeq" id="WP_014126972.1">
    <property type="nucleotide sequence ID" value="NC_016070.1"/>
</dbReference>
<dbReference type="STRING" id="768679.TTX_1074"/>
<gene>
    <name evidence="2" type="ordered locus">TTX_1074</name>
</gene>
<feature type="domain" description="Methyltransferase type 11" evidence="1">
    <location>
        <begin position="47"/>
        <end position="136"/>
    </location>
</feature>
<sequence>MEGHFEYFDERGARVYEWLVRLRLFEWAYSATIKELARLVPPGARVLEIGPGVGRMLQRMERFGYRLYGADISTAMLRRAVRRTSAGLVAGASWALPFKRRSFDAGVALFTLHHWGPHDESVRAAASVLREGGVFLAVEVDGDRIYAGGHSCTARCLTEALSPYFNVAIKRRFPLIFAVGKLL</sequence>
<dbReference type="eggNOG" id="arCOG01775">
    <property type="taxonomic scope" value="Archaea"/>
</dbReference>
<keyword evidence="2" id="KW-0489">Methyltransferase</keyword>
<dbReference type="PATRIC" id="fig|768679.9.peg.1082"/>
<dbReference type="Gene3D" id="3.40.50.150">
    <property type="entry name" value="Vaccinia Virus protein VP39"/>
    <property type="match status" value="1"/>
</dbReference>
<dbReference type="CDD" id="cd02440">
    <property type="entry name" value="AdoMet_MTases"/>
    <property type="match status" value="1"/>
</dbReference>
<proteinExistence type="predicted"/>
<reference evidence="2 3" key="1">
    <citation type="journal article" date="2011" name="PLoS ONE">
        <title>The complete genome sequence of Thermoproteus tenax: a physiologically versatile member of the Crenarchaeota.</title>
        <authorList>
            <person name="Siebers B."/>
            <person name="Zaparty M."/>
            <person name="Raddatz G."/>
            <person name="Tjaden B."/>
            <person name="Albers S.V."/>
            <person name="Bell S.D."/>
            <person name="Blombach F."/>
            <person name="Kletzin A."/>
            <person name="Kyrpides N."/>
            <person name="Lanz C."/>
            <person name="Plagens A."/>
            <person name="Rampp M."/>
            <person name="Rosinus A."/>
            <person name="von Jan M."/>
            <person name="Makarova K.S."/>
            <person name="Klenk H.P."/>
            <person name="Schuster S.C."/>
            <person name="Hensel R."/>
        </authorList>
    </citation>
    <scope>NUCLEOTIDE SEQUENCE [LARGE SCALE GENOMIC DNA]</scope>
    <source>
        <strain evidence="3">ATCC 35583 / DSM 2078 / JCM 9277 / NBRC 100435 / Kra 1</strain>
    </source>
</reference>
<dbReference type="Pfam" id="PF08241">
    <property type="entry name" value="Methyltransf_11"/>
    <property type="match status" value="1"/>
</dbReference>
<dbReference type="Proteomes" id="UP000002654">
    <property type="component" value="Chromosome"/>
</dbReference>
<dbReference type="PaxDb" id="768679-TTX_1074"/>
<dbReference type="GO" id="GO:0032259">
    <property type="term" value="P:methylation"/>
    <property type="evidence" value="ECO:0007669"/>
    <property type="project" value="UniProtKB-KW"/>
</dbReference>
<evidence type="ECO:0000259" key="1">
    <source>
        <dbReference type="Pfam" id="PF08241"/>
    </source>
</evidence>
<dbReference type="InterPro" id="IPR013216">
    <property type="entry name" value="Methyltransf_11"/>
</dbReference>